<keyword evidence="1" id="KW-0106">Calcium</keyword>
<organism evidence="2 3">
    <name type="scientific">Aspergillus homomorphus (strain CBS 101889)</name>
    <dbReference type="NCBI Taxonomy" id="1450537"/>
    <lineage>
        <taxon>Eukaryota</taxon>
        <taxon>Fungi</taxon>
        <taxon>Dikarya</taxon>
        <taxon>Ascomycota</taxon>
        <taxon>Pezizomycotina</taxon>
        <taxon>Eurotiomycetes</taxon>
        <taxon>Eurotiomycetidae</taxon>
        <taxon>Eurotiales</taxon>
        <taxon>Aspergillaceae</taxon>
        <taxon>Aspergillus</taxon>
        <taxon>Aspergillus subgen. Circumdati</taxon>
    </lineage>
</organism>
<proteinExistence type="predicted"/>
<evidence type="ECO:0000313" key="3">
    <source>
        <dbReference type="Proteomes" id="UP000248961"/>
    </source>
</evidence>
<dbReference type="PROSITE" id="PS00018">
    <property type="entry name" value="EF_HAND_1"/>
    <property type="match status" value="1"/>
</dbReference>
<dbReference type="VEuPathDB" id="FungiDB:BO97DRAFT_405156"/>
<dbReference type="SUPFAM" id="SSF47473">
    <property type="entry name" value="EF-hand"/>
    <property type="match status" value="1"/>
</dbReference>
<protein>
    <recommendedName>
        <fullName evidence="4">EF-hand domain-containing protein</fullName>
    </recommendedName>
</protein>
<reference evidence="2 3" key="1">
    <citation type="submission" date="2018-02" db="EMBL/GenBank/DDBJ databases">
        <title>The genomes of Aspergillus section Nigri reveals drivers in fungal speciation.</title>
        <authorList>
            <consortium name="DOE Joint Genome Institute"/>
            <person name="Vesth T.C."/>
            <person name="Nybo J."/>
            <person name="Theobald S."/>
            <person name="Brandl J."/>
            <person name="Frisvad J.C."/>
            <person name="Nielsen K.F."/>
            <person name="Lyhne E.K."/>
            <person name="Kogle M.E."/>
            <person name="Kuo A."/>
            <person name="Riley R."/>
            <person name="Clum A."/>
            <person name="Nolan M."/>
            <person name="Lipzen A."/>
            <person name="Salamov A."/>
            <person name="Henrissat B."/>
            <person name="Wiebenga A."/>
            <person name="De vries R.P."/>
            <person name="Grigoriev I.V."/>
            <person name="Mortensen U.H."/>
            <person name="Andersen M.R."/>
            <person name="Baker S.E."/>
        </authorList>
    </citation>
    <scope>NUCLEOTIDE SEQUENCE [LARGE SCALE GENOMIC DNA]</scope>
    <source>
        <strain evidence="2 3">CBS 101889</strain>
    </source>
</reference>
<dbReference type="Gene3D" id="1.10.238.10">
    <property type="entry name" value="EF-hand"/>
    <property type="match status" value="1"/>
</dbReference>
<dbReference type="InterPro" id="IPR018247">
    <property type="entry name" value="EF_Hand_1_Ca_BS"/>
</dbReference>
<keyword evidence="3" id="KW-1185">Reference proteome</keyword>
<dbReference type="InterPro" id="IPR011992">
    <property type="entry name" value="EF-hand-dom_pair"/>
</dbReference>
<dbReference type="Proteomes" id="UP000248961">
    <property type="component" value="Unassembled WGS sequence"/>
</dbReference>
<dbReference type="EMBL" id="KZ824281">
    <property type="protein sequence ID" value="RAL12888.1"/>
    <property type="molecule type" value="Genomic_DNA"/>
</dbReference>
<dbReference type="OrthoDB" id="4386154at2759"/>
<evidence type="ECO:0000256" key="1">
    <source>
        <dbReference type="ARBA" id="ARBA00022837"/>
    </source>
</evidence>
<sequence>MVQDAKNLYYSREWFQEMKSKYDAASPDRCLGMSFDEAAKHISQDGLVMTAAEAEKYDENHDGSINFEEYLTMRLEYDSRRQDKRGRFLA</sequence>
<accession>A0A395I155</accession>
<evidence type="ECO:0008006" key="4">
    <source>
        <dbReference type="Google" id="ProtNLM"/>
    </source>
</evidence>
<name>A0A395I155_ASPHC</name>
<dbReference type="RefSeq" id="XP_025552042.1">
    <property type="nucleotide sequence ID" value="XM_025695125.1"/>
</dbReference>
<dbReference type="GeneID" id="37199414"/>
<dbReference type="AlphaFoldDB" id="A0A395I155"/>
<evidence type="ECO:0000313" key="2">
    <source>
        <dbReference type="EMBL" id="RAL12888.1"/>
    </source>
</evidence>
<gene>
    <name evidence="2" type="ORF">BO97DRAFT_405156</name>
</gene>